<dbReference type="OrthoDB" id="5405405at2"/>
<evidence type="ECO:0000313" key="3">
    <source>
        <dbReference type="Proteomes" id="UP000192731"/>
    </source>
</evidence>
<dbReference type="STRING" id="656914.SAMN00017405_1687"/>
<evidence type="ECO:0000259" key="1">
    <source>
        <dbReference type="Pfam" id="PF02915"/>
    </source>
</evidence>
<dbReference type="GO" id="GO:0046872">
    <property type="term" value="F:metal ion binding"/>
    <property type="evidence" value="ECO:0007669"/>
    <property type="project" value="InterPro"/>
</dbReference>
<dbReference type="RefSeq" id="WP_084052674.1">
    <property type="nucleotide sequence ID" value="NZ_FWWT01000014.1"/>
</dbReference>
<dbReference type="CDD" id="cd01045">
    <property type="entry name" value="Ferritin_like_AB"/>
    <property type="match status" value="1"/>
</dbReference>
<feature type="domain" description="Rubrerythrin diiron-binding" evidence="1">
    <location>
        <begin position="6"/>
        <end position="151"/>
    </location>
</feature>
<keyword evidence="3" id="KW-1185">Reference proteome</keyword>
<dbReference type="PANTHER" id="PTHR33531">
    <property type="entry name" value="RUBRERYTHRIN SUBFAMILY"/>
    <property type="match status" value="1"/>
</dbReference>
<name>A0A1W1V261_DESTI</name>
<dbReference type="InterPro" id="IPR009078">
    <property type="entry name" value="Ferritin-like_SF"/>
</dbReference>
<evidence type="ECO:0000313" key="2">
    <source>
        <dbReference type="EMBL" id="SMB87398.1"/>
    </source>
</evidence>
<dbReference type="InterPro" id="IPR012347">
    <property type="entry name" value="Ferritin-like"/>
</dbReference>
<dbReference type="Gene3D" id="1.20.1260.10">
    <property type="match status" value="1"/>
</dbReference>
<reference evidence="2 3" key="1">
    <citation type="submission" date="2017-04" db="EMBL/GenBank/DDBJ databases">
        <authorList>
            <person name="Afonso C.L."/>
            <person name="Miller P.J."/>
            <person name="Scott M.A."/>
            <person name="Spackman E."/>
            <person name="Goraichik I."/>
            <person name="Dimitrov K.M."/>
            <person name="Suarez D.L."/>
            <person name="Swayne D.E."/>
        </authorList>
    </citation>
    <scope>NUCLEOTIDE SEQUENCE [LARGE SCALE GENOMIC DNA]</scope>
    <source>
        <strain evidence="2 3">DSM 11270</strain>
    </source>
</reference>
<gene>
    <name evidence="2" type="ORF">SAMN00017405_1687</name>
</gene>
<dbReference type="SUPFAM" id="SSF47240">
    <property type="entry name" value="Ferritin-like"/>
    <property type="match status" value="1"/>
</dbReference>
<dbReference type="GO" id="GO:0016491">
    <property type="term" value="F:oxidoreductase activity"/>
    <property type="evidence" value="ECO:0007669"/>
    <property type="project" value="InterPro"/>
</dbReference>
<proteinExistence type="predicted"/>
<dbReference type="AlphaFoldDB" id="A0A1W1V261"/>
<dbReference type="InterPro" id="IPR003251">
    <property type="entry name" value="Rr_diiron-bd_dom"/>
</dbReference>
<organism evidence="2 3">
    <name type="scientific">Desulfonispora thiosulfatigenes DSM 11270</name>
    <dbReference type="NCBI Taxonomy" id="656914"/>
    <lineage>
        <taxon>Bacteria</taxon>
        <taxon>Bacillati</taxon>
        <taxon>Bacillota</taxon>
        <taxon>Clostridia</taxon>
        <taxon>Eubacteriales</taxon>
        <taxon>Peptococcaceae</taxon>
        <taxon>Desulfonispora</taxon>
    </lineage>
</organism>
<dbReference type="EMBL" id="FWWT01000014">
    <property type="protein sequence ID" value="SMB87398.1"/>
    <property type="molecule type" value="Genomic_DNA"/>
</dbReference>
<protein>
    <submittedName>
        <fullName evidence="2">Rubrerythrin</fullName>
    </submittedName>
</protein>
<dbReference type="Pfam" id="PF02915">
    <property type="entry name" value="Rubrerythrin"/>
    <property type="match status" value="1"/>
</dbReference>
<dbReference type="PANTHER" id="PTHR33531:SF7">
    <property type="entry name" value="HYPOTHETICAL MEMBRANE PROTEIN, CONSERVED"/>
    <property type="match status" value="1"/>
</dbReference>
<sequence>MFKAIEVLNFAVQVEKNGEIFYNTVAELSEDAKVKEIFTGLAKAEAQHIVDFTALMEGVSNVETPEAYEGEFEEYMKALVDSHVFIKNTDVKALAGKVSSPREAIDLAMSFEKDSILFFSELRRVVTDHNQNTIDDLINQEHAHIRTLARLRAQI</sequence>
<accession>A0A1W1V261</accession>
<dbReference type="Proteomes" id="UP000192731">
    <property type="component" value="Unassembled WGS sequence"/>
</dbReference>